<name>A0A392MY48_9FABA</name>
<dbReference type="CDD" id="cd06222">
    <property type="entry name" value="RNase_H_like"/>
    <property type="match status" value="1"/>
</dbReference>
<comment type="caution">
    <text evidence="2">The sequence shown here is derived from an EMBL/GenBank/DDBJ whole genome shotgun (WGS) entry which is preliminary data.</text>
</comment>
<dbReference type="GO" id="GO:0005840">
    <property type="term" value="C:ribosome"/>
    <property type="evidence" value="ECO:0007669"/>
    <property type="project" value="UniProtKB-KW"/>
</dbReference>
<dbReference type="EMBL" id="LXQA010022748">
    <property type="protein sequence ID" value="MCH92466.1"/>
    <property type="molecule type" value="Genomic_DNA"/>
</dbReference>
<dbReference type="InterPro" id="IPR052929">
    <property type="entry name" value="RNase_H-like_EbsB-rel"/>
</dbReference>
<dbReference type="SUPFAM" id="SSF53098">
    <property type="entry name" value="Ribonuclease H-like"/>
    <property type="match status" value="1"/>
</dbReference>
<dbReference type="PANTHER" id="PTHR47074:SF48">
    <property type="entry name" value="POLYNUCLEOTIDYL TRANSFERASE, RIBONUCLEASE H-LIKE SUPERFAMILY PROTEIN"/>
    <property type="match status" value="1"/>
</dbReference>
<dbReference type="GO" id="GO:0003676">
    <property type="term" value="F:nucleic acid binding"/>
    <property type="evidence" value="ECO:0007669"/>
    <property type="project" value="InterPro"/>
</dbReference>
<accession>A0A392MY48</accession>
<dbReference type="Proteomes" id="UP000265520">
    <property type="component" value="Unassembled WGS sequence"/>
</dbReference>
<dbReference type="InterPro" id="IPR044730">
    <property type="entry name" value="RNase_H-like_dom_plant"/>
</dbReference>
<dbReference type="PANTHER" id="PTHR47074">
    <property type="entry name" value="BNAC02G40300D PROTEIN"/>
    <property type="match status" value="1"/>
</dbReference>
<dbReference type="Gene3D" id="3.30.420.10">
    <property type="entry name" value="Ribonuclease H-like superfamily/Ribonuclease H"/>
    <property type="match status" value="1"/>
</dbReference>
<protein>
    <submittedName>
        <fullName evidence="2">60S ribosomal protein L23</fullName>
    </submittedName>
</protein>
<evidence type="ECO:0000259" key="1">
    <source>
        <dbReference type="Pfam" id="PF13456"/>
    </source>
</evidence>
<reference evidence="2 3" key="1">
    <citation type="journal article" date="2018" name="Front. Plant Sci.">
        <title>Red Clover (Trifolium pratense) and Zigzag Clover (T. medium) - A Picture of Genomic Similarities and Differences.</title>
        <authorList>
            <person name="Dluhosova J."/>
            <person name="Istvanek J."/>
            <person name="Nedelnik J."/>
            <person name="Repkova J."/>
        </authorList>
    </citation>
    <scope>NUCLEOTIDE SEQUENCE [LARGE SCALE GENOMIC DNA]</scope>
    <source>
        <strain evidence="3">cv. 10/8</strain>
        <tissue evidence="2">Leaf</tissue>
    </source>
</reference>
<dbReference type="Pfam" id="PF13456">
    <property type="entry name" value="RVT_3"/>
    <property type="match status" value="1"/>
</dbReference>
<feature type="domain" description="RNase H type-1" evidence="1">
    <location>
        <begin position="74"/>
        <end position="155"/>
    </location>
</feature>
<dbReference type="GO" id="GO:0004523">
    <property type="term" value="F:RNA-DNA hybrid ribonuclease activity"/>
    <property type="evidence" value="ECO:0007669"/>
    <property type="project" value="InterPro"/>
</dbReference>
<keyword evidence="2" id="KW-0689">Ribosomal protein</keyword>
<dbReference type="InterPro" id="IPR012337">
    <property type="entry name" value="RNaseH-like_sf"/>
</dbReference>
<organism evidence="2 3">
    <name type="scientific">Trifolium medium</name>
    <dbReference type="NCBI Taxonomy" id="97028"/>
    <lineage>
        <taxon>Eukaryota</taxon>
        <taxon>Viridiplantae</taxon>
        <taxon>Streptophyta</taxon>
        <taxon>Embryophyta</taxon>
        <taxon>Tracheophyta</taxon>
        <taxon>Spermatophyta</taxon>
        <taxon>Magnoliopsida</taxon>
        <taxon>eudicotyledons</taxon>
        <taxon>Gunneridae</taxon>
        <taxon>Pentapetalae</taxon>
        <taxon>rosids</taxon>
        <taxon>fabids</taxon>
        <taxon>Fabales</taxon>
        <taxon>Fabaceae</taxon>
        <taxon>Papilionoideae</taxon>
        <taxon>50 kb inversion clade</taxon>
        <taxon>NPAAA clade</taxon>
        <taxon>Hologalegina</taxon>
        <taxon>IRL clade</taxon>
        <taxon>Trifolieae</taxon>
        <taxon>Trifolium</taxon>
    </lineage>
</organism>
<evidence type="ECO:0000313" key="3">
    <source>
        <dbReference type="Proteomes" id="UP000265520"/>
    </source>
</evidence>
<dbReference type="InterPro" id="IPR036397">
    <property type="entry name" value="RNaseH_sf"/>
</dbReference>
<sequence length="168" mass="19526">MARITMILWTLWWRRNQRCWHDKIPTIFEVIRRARDTHQSWLNVQSQHKNAGKCSNATASHTWTKPSNGKIKCNVDTACYMQDNIYCVGVCSRDEQGRFMKAYTKQFQGTPSVAEAEAMGVKEALLWLWNTYRENAAIEVESDCLQVMQVINAKYFSNNTEFGNNYVS</sequence>
<keyword evidence="3" id="KW-1185">Reference proteome</keyword>
<proteinExistence type="predicted"/>
<keyword evidence="2" id="KW-0687">Ribonucleoprotein</keyword>
<dbReference type="AlphaFoldDB" id="A0A392MY48"/>
<dbReference type="InterPro" id="IPR002156">
    <property type="entry name" value="RNaseH_domain"/>
</dbReference>
<evidence type="ECO:0000313" key="2">
    <source>
        <dbReference type="EMBL" id="MCH92466.1"/>
    </source>
</evidence>